<dbReference type="PANTHER" id="PTHR11076">
    <property type="entry name" value="DNA REPAIR POLYMERASE UMUC / TRANSFERASE FAMILY MEMBER"/>
    <property type="match status" value="1"/>
</dbReference>
<keyword evidence="8 14" id="KW-0227">DNA damage</keyword>
<dbReference type="Gene3D" id="3.30.70.270">
    <property type="match status" value="1"/>
</dbReference>
<evidence type="ECO:0000256" key="1">
    <source>
        <dbReference type="ARBA" id="ARBA00010945"/>
    </source>
</evidence>
<dbReference type="GO" id="GO:0009432">
    <property type="term" value="P:SOS response"/>
    <property type="evidence" value="ECO:0007669"/>
    <property type="project" value="TreeGrafter"/>
</dbReference>
<dbReference type="InterPro" id="IPR001126">
    <property type="entry name" value="UmuC"/>
</dbReference>
<comment type="cofactor">
    <cofactor evidence="14">
        <name>Mg(2+)</name>
        <dbReference type="ChEBI" id="CHEBI:18420"/>
    </cofactor>
    <text evidence="14">Binds 2 magnesium ions per subunit.</text>
</comment>
<accession>A0A848EGE1</accession>
<dbReference type="RefSeq" id="WP_170055281.1">
    <property type="nucleotide sequence ID" value="NZ_JABBKX010000006.1"/>
</dbReference>
<evidence type="ECO:0000256" key="11">
    <source>
        <dbReference type="ARBA" id="ARBA00023204"/>
    </source>
</evidence>
<evidence type="ECO:0000256" key="8">
    <source>
        <dbReference type="ARBA" id="ARBA00022763"/>
    </source>
</evidence>
<reference evidence="16 17" key="1">
    <citation type="submission" date="2020-03" db="EMBL/GenBank/DDBJ databases">
        <authorList>
            <person name="Sun Q."/>
        </authorList>
    </citation>
    <scope>NUCLEOTIDE SEQUENCE [LARGE SCALE GENOMIC DNA]</scope>
    <source>
        <strain evidence="16 17">JC162</strain>
    </source>
</reference>
<dbReference type="GO" id="GO:0042276">
    <property type="term" value="P:error-prone translesion synthesis"/>
    <property type="evidence" value="ECO:0007669"/>
    <property type="project" value="TreeGrafter"/>
</dbReference>
<evidence type="ECO:0000256" key="10">
    <source>
        <dbReference type="ARBA" id="ARBA00022932"/>
    </source>
</evidence>
<comment type="caution">
    <text evidence="16">The sequence shown here is derived from an EMBL/GenBank/DDBJ whole genome shotgun (WGS) entry which is preliminary data.</text>
</comment>
<keyword evidence="10 14" id="KW-0239">DNA-directed DNA polymerase</keyword>
<feature type="active site" evidence="14">
    <location>
        <position position="136"/>
    </location>
</feature>
<keyword evidence="4 14" id="KW-0808">Transferase</keyword>
<evidence type="ECO:0000256" key="14">
    <source>
        <dbReference type="HAMAP-Rule" id="MF_01113"/>
    </source>
</evidence>
<keyword evidence="11 14" id="KW-0234">DNA repair</keyword>
<evidence type="ECO:0000256" key="9">
    <source>
        <dbReference type="ARBA" id="ARBA00022842"/>
    </source>
</evidence>
<dbReference type="Pfam" id="PF00817">
    <property type="entry name" value="IMS"/>
    <property type="match status" value="1"/>
</dbReference>
<dbReference type="NCBIfam" id="NF002751">
    <property type="entry name" value="PRK02794.1"/>
    <property type="match status" value="1"/>
</dbReference>
<dbReference type="EMBL" id="JABBKX010000006">
    <property type="protein sequence ID" value="NMJ43056.1"/>
    <property type="molecule type" value="Genomic_DNA"/>
</dbReference>
<evidence type="ECO:0000256" key="3">
    <source>
        <dbReference type="ARBA" id="ARBA00022457"/>
    </source>
</evidence>
<keyword evidence="17" id="KW-1185">Reference proteome</keyword>
<keyword evidence="5 14" id="KW-0548">Nucleotidyltransferase</keyword>
<dbReference type="GO" id="GO:0003684">
    <property type="term" value="F:damaged DNA binding"/>
    <property type="evidence" value="ECO:0007669"/>
    <property type="project" value="InterPro"/>
</dbReference>
<evidence type="ECO:0000256" key="4">
    <source>
        <dbReference type="ARBA" id="ARBA00022679"/>
    </source>
</evidence>
<dbReference type="Proteomes" id="UP000548582">
    <property type="component" value="Unassembled WGS sequence"/>
</dbReference>
<dbReference type="GO" id="GO:0006281">
    <property type="term" value="P:DNA repair"/>
    <property type="evidence" value="ECO:0007669"/>
    <property type="project" value="UniProtKB-UniRule"/>
</dbReference>
<keyword evidence="7 14" id="KW-0479">Metal-binding</keyword>
<sequence>MPSLCRDCLRHAAQPFGRCPACGSRRTVTHPDLFHLTVAHVDCDAFYASVEKRDRPDLLTKPVIVGGGKRGVVAAACYLARTRGVRSAMPMFKALAACPDAVVIKPEMAKYVREGRRIRALMEALTPLVQPLSIDEAVLDLTGTEALHGAPPAVVLARFARQVEKEVGVTVSIGLAANRLMAKLAAERDKPRGFAVIGAGEAAGWLAPQPVSLLPGIGPAMAKRLQAAGFSTLGQLAALSPREAMQRFGEDGPSLAARARGEDERRVIPDRETKSISAETTFEADIAARAALEAPLWRMCEKLARRLKEKDLAAAGVTLKLKTAAFATRTRAARLPQPTRLPDVLFAAAQPLLAREADGTAFRLIGIGAQPLVQAAEADRGDLADPEAPKRAARWAAVEALRARFGDDAVVKGRGLKMGRRE</sequence>
<evidence type="ECO:0000256" key="7">
    <source>
        <dbReference type="ARBA" id="ARBA00022723"/>
    </source>
</evidence>
<comment type="similarity">
    <text evidence="1 14">Belongs to the DNA polymerase type-Y family.</text>
</comment>
<keyword evidence="3 14" id="KW-0515">Mutator protein</keyword>
<evidence type="ECO:0000313" key="16">
    <source>
        <dbReference type="EMBL" id="NMJ43056.1"/>
    </source>
</evidence>
<dbReference type="FunFam" id="3.30.1490.100:FF:000004">
    <property type="entry name" value="DNA polymerase IV"/>
    <property type="match status" value="1"/>
</dbReference>
<dbReference type="GO" id="GO:0006261">
    <property type="term" value="P:DNA-templated DNA replication"/>
    <property type="evidence" value="ECO:0007669"/>
    <property type="project" value="UniProtKB-UniRule"/>
</dbReference>
<evidence type="ECO:0000313" key="17">
    <source>
        <dbReference type="Proteomes" id="UP000548582"/>
    </source>
</evidence>
<dbReference type="EC" id="2.7.7.7" evidence="14"/>
<organism evidence="16 17">
    <name type="scientific">Neoroseomonas marina</name>
    <dbReference type="NCBI Taxonomy" id="1232220"/>
    <lineage>
        <taxon>Bacteria</taxon>
        <taxon>Pseudomonadati</taxon>
        <taxon>Pseudomonadota</taxon>
        <taxon>Alphaproteobacteria</taxon>
        <taxon>Acetobacterales</taxon>
        <taxon>Acetobacteraceae</taxon>
        <taxon>Neoroseomonas</taxon>
    </lineage>
</organism>
<evidence type="ECO:0000256" key="6">
    <source>
        <dbReference type="ARBA" id="ARBA00022705"/>
    </source>
</evidence>
<keyword evidence="9 14" id="KW-0460">Magnesium</keyword>
<feature type="site" description="Substrate discrimination" evidence="14">
    <location>
        <position position="47"/>
    </location>
</feature>
<evidence type="ECO:0000256" key="2">
    <source>
        <dbReference type="ARBA" id="ARBA00011245"/>
    </source>
</evidence>
<dbReference type="GO" id="GO:0003887">
    <property type="term" value="F:DNA-directed DNA polymerase activity"/>
    <property type="evidence" value="ECO:0007669"/>
    <property type="project" value="UniProtKB-UniRule"/>
</dbReference>
<dbReference type="NCBIfam" id="NF002677">
    <property type="entry name" value="PRK02406.1"/>
    <property type="match status" value="1"/>
</dbReference>
<proteinExistence type="inferred from homology"/>
<keyword evidence="6 14" id="KW-0235">DNA replication</keyword>
<comment type="function">
    <text evidence="12 14">Poorly processive, error-prone DNA polymerase involved in untargeted mutagenesis. Copies undamaged DNA at stalled replication forks, which arise in vivo from mismatched or misaligned primer ends. These misaligned primers can be extended by PolIV. Exhibits no 3'-5' exonuclease (proofreading) activity. May be involved in translesional synthesis, in conjunction with the beta clamp from PolIII.</text>
</comment>
<dbReference type="CDD" id="cd03586">
    <property type="entry name" value="PolY_Pol_IV_kappa"/>
    <property type="match status" value="1"/>
</dbReference>
<dbReference type="GO" id="GO:0000287">
    <property type="term" value="F:magnesium ion binding"/>
    <property type="evidence" value="ECO:0007669"/>
    <property type="project" value="UniProtKB-UniRule"/>
</dbReference>
<dbReference type="SUPFAM" id="SSF100879">
    <property type="entry name" value="Lesion bypass DNA polymerase (Y-family), little finger domain"/>
    <property type="match status" value="1"/>
</dbReference>
<keyword evidence="14" id="KW-0963">Cytoplasm</keyword>
<keyword evidence="14" id="KW-0238">DNA-binding</keyword>
<dbReference type="Pfam" id="PF11799">
    <property type="entry name" value="IMS_C"/>
    <property type="match status" value="1"/>
</dbReference>
<gene>
    <name evidence="14" type="primary">dinB</name>
    <name evidence="16" type="ORF">GWK16_17540</name>
</gene>
<evidence type="ECO:0000259" key="15">
    <source>
        <dbReference type="PROSITE" id="PS50173"/>
    </source>
</evidence>
<dbReference type="AlphaFoldDB" id="A0A848EGE1"/>
<dbReference type="InterPro" id="IPR043128">
    <property type="entry name" value="Rev_trsase/Diguanyl_cyclase"/>
</dbReference>
<evidence type="ECO:0000256" key="12">
    <source>
        <dbReference type="ARBA" id="ARBA00025589"/>
    </source>
</evidence>
<dbReference type="Gene3D" id="3.30.1490.100">
    <property type="entry name" value="DNA polymerase, Y-family, little finger domain"/>
    <property type="match status" value="1"/>
</dbReference>
<name>A0A848EGE1_9PROT</name>
<dbReference type="InterPro" id="IPR043502">
    <property type="entry name" value="DNA/RNA_pol_sf"/>
</dbReference>
<dbReference type="SUPFAM" id="SSF56672">
    <property type="entry name" value="DNA/RNA polymerases"/>
    <property type="match status" value="1"/>
</dbReference>
<dbReference type="GO" id="GO:0005829">
    <property type="term" value="C:cytosol"/>
    <property type="evidence" value="ECO:0007669"/>
    <property type="project" value="TreeGrafter"/>
</dbReference>
<comment type="subunit">
    <text evidence="2 14">Monomer.</text>
</comment>
<dbReference type="InterPro" id="IPR050116">
    <property type="entry name" value="DNA_polymerase-Y"/>
</dbReference>
<feature type="binding site" evidence="14">
    <location>
        <position position="135"/>
    </location>
    <ligand>
        <name>Mg(2+)</name>
        <dbReference type="ChEBI" id="CHEBI:18420"/>
    </ligand>
</feature>
<dbReference type="InterPro" id="IPR036775">
    <property type="entry name" value="DNA_pol_Y-fam_lit_finger_sf"/>
</dbReference>
<dbReference type="PROSITE" id="PS50173">
    <property type="entry name" value="UMUC"/>
    <property type="match status" value="1"/>
</dbReference>
<dbReference type="InterPro" id="IPR017961">
    <property type="entry name" value="DNA_pol_Y-fam_little_finger"/>
</dbReference>
<dbReference type="InterPro" id="IPR022880">
    <property type="entry name" value="DNApol_IV"/>
</dbReference>
<dbReference type="HAMAP" id="MF_01113">
    <property type="entry name" value="DNApol_IV"/>
    <property type="match status" value="1"/>
</dbReference>
<feature type="domain" description="UmuC" evidence="15">
    <location>
        <begin position="38"/>
        <end position="218"/>
    </location>
</feature>
<dbReference type="Gene3D" id="1.10.150.20">
    <property type="entry name" value="5' to 3' exonuclease, C-terminal subdomain"/>
    <property type="match status" value="1"/>
</dbReference>
<protein>
    <recommendedName>
        <fullName evidence="14">DNA polymerase IV</fullName>
        <shortName evidence="14">Pol IV</shortName>
        <ecNumber evidence="14">2.7.7.7</ecNumber>
    </recommendedName>
</protein>
<evidence type="ECO:0000256" key="13">
    <source>
        <dbReference type="ARBA" id="ARBA00049244"/>
    </source>
</evidence>
<feature type="binding site" evidence="14">
    <location>
        <position position="42"/>
    </location>
    <ligand>
        <name>Mg(2+)</name>
        <dbReference type="ChEBI" id="CHEBI:18420"/>
    </ligand>
</feature>
<dbReference type="Gene3D" id="3.40.1170.60">
    <property type="match status" value="1"/>
</dbReference>
<dbReference type="PANTHER" id="PTHR11076:SF33">
    <property type="entry name" value="DNA POLYMERASE KAPPA"/>
    <property type="match status" value="1"/>
</dbReference>
<comment type="catalytic activity">
    <reaction evidence="13 14">
        <text>DNA(n) + a 2'-deoxyribonucleoside 5'-triphosphate = DNA(n+1) + diphosphate</text>
        <dbReference type="Rhea" id="RHEA:22508"/>
        <dbReference type="Rhea" id="RHEA-COMP:17339"/>
        <dbReference type="Rhea" id="RHEA-COMP:17340"/>
        <dbReference type="ChEBI" id="CHEBI:33019"/>
        <dbReference type="ChEBI" id="CHEBI:61560"/>
        <dbReference type="ChEBI" id="CHEBI:173112"/>
        <dbReference type="EC" id="2.7.7.7"/>
    </reaction>
</comment>
<evidence type="ECO:0000256" key="5">
    <source>
        <dbReference type="ARBA" id="ARBA00022695"/>
    </source>
</evidence>
<comment type="subcellular location">
    <subcellularLocation>
        <location evidence="14">Cytoplasm</location>
    </subcellularLocation>
</comment>